<proteinExistence type="predicted"/>
<dbReference type="Proteomes" id="UP000237000">
    <property type="component" value="Unassembled WGS sequence"/>
</dbReference>
<accession>A0A2P5FH11</accession>
<keyword evidence="2" id="KW-1185">Reference proteome</keyword>
<dbReference type="AlphaFoldDB" id="A0A2P5FH11"/>
<reference evidence="2" key="1">
    <citation type="submission" date="2016-06" db="EMBL/GenBank/DDBJ databases">
        <title>Parallel loss of symbiosis genes in relatives of nitrogen-fixing non-legume Parasponia.</title>
        <authorList>
            <person name="Van Velzen R."/>
            <person name="Holmer R."/>
            <person name="Bu F."/>
            <person name="Rutten L."/>
            <person name="Van Zeijl A."/>
            <person name="Liu W."/>
            <person name="Santuari L."/>
            <person name="Cao Q."/>
            <person name="Sharma T."/>
            <person name="Shen D."/>
            <person name="Roswanjaya Y."/>
            <person name="Wardhani T."/>
            <person name="Kalhor M.S."/>
            <person name="Jansen J."/>
            <person name="Van den Hoogen J."/>
            <person name="Gungor B."/>
            <person name="Hartog M."/>
            <person name="Hontelez J."/>
            <person name="Verver J."/>
            <person name="Yang W.-C."/>
            <person name="Schijlen E."/>
            <person name="Repin R."/>
            <person name="Schilthuizen M."/>
            <person name="Schranz E."/>
            <person name="Heidstra R."/>
            <person name="Miyata K."/>
            <person name="Fedorova E."/>
            <person name="Kohlen W."/>
            <person name="Bisseling T."/>
            <person name="Smit S."/>
            <person name="Geurts R."/>
        </authorList>
    </citation>
    <scope>NUCLEOTIDE SEQUENCE [LARGE SCALE GENOMIC DNA]</scope>
    <source>
        <strain evidence="2">cv. RG33-2</strain>
    </source>
</reference>
<evidence type="ECO:0000313" key="2">
    <source>
        <dbReference type="Proteomes" id="UP000237000"/>
    </source>
</evidence>
<name>A0A2P5FH11_TREOI</name>
<comment type="caution">
    <text evidence="1">The sequence shown here is derived from an EMBL/GenBank/DDBJ whole genome shotgun (WGS) entry which is preliminary data.</text>
</comment>
<sequence>MFADIQLVQFRIRQNSSFNMQIKSNPKPHRVVLGRNKIQRRCYMPSNSNRRLGKCLMGGLSSFVADLFLHHASDLVDLGGVGSSMAKLGCTSARVVEIHSNGWILHKAYRGL</sequence>
<gene>
    <name evidence="1" type="ORF">TorRG33x02_071180</name>
</gene>
<organism evidence="1 2">
    <name type="scientific">Trema orientale</name>
    <name type="common">Charcoal tree</name>
    <name type="synonym">Celtis orientalis</name>
    <dbReference type="NCBI Taxonomy" id="63057"/>
    <lineage>
        <taxon>Eukaryota</taxon>
        <taxon>Viridiplantae</taxon>
        <taxon>Streptophyta</taxon>
        <taxon>Embryophyta</taxon>
        <taxon>Tracheophyta</taxon>
        <taxon>Spermatophyta</taxon>
        <taxon>Magnoliopsida</taxon>
        <taxon>eudicotyledons</taxon>
        <taxon>Gunneridae</taxon>
        <taxon>Pentapetalae</taxon>
        <taxon>rosids</taxon>
        <taxon>fabids</taxon>
        <taxon>Rosales</taxon>
        <taxon>Cannabaceae</taxon>
        <taxon>Trema</taxon>
    </lineage>
</organism>
<protein>
    <submittedName>
        <fullName evidence="1">Uncharacterized protein</fullName>
    </submittedName>
</protein>
<dbReference type="InParanoid" id="A0A2P5FH11"/>
<dbReference type="EMBL" id="JXTC01000034">
    <property type="protein sequence ID" value="PON97068.1"/>
    <property type="molecule type" value="Genomic_DNA"/>
</dbReference>
<evidence type="ECO:0000313" key="1">
    <source>
        <dbReference type="EMBL" id="PON97068.1"/>
    </source>
</evidence>